<dbReference type="GeneID" id="20089147"/>
<dbReference type="RefSeq" id="XP_008877268.1">
    <property type="nucleotide sequence ID" value="XM_008879046.1"/>
</dbReference>
<sequence length="1147" mass="128471">MASDGGDRLVEQHGVFQTRRLLQVIELPLENSDETNVVKSFASRCTAKKQFQAFYCADKTLLLRSLEEDLHPRFWRLPWTAALERLQIQQQHQSSSLLKLPVDSGVTSPSAASTQQVVCLEFAPEGDWLVVIVSWGLRTFLLLMPVASLVMRQRKVSLQNHLRDGASDDLMSVVPSAMFTKMTSFLRAHGQNGAKYHSNVAGDDEDVSVLEFAQGMSSPTCVAWWRSFNGQNYVLLGSSADLISIVHVESNSECCRCELSGKIDRIALVHTPSTTAMVVATSKDDGSTWYFKVLLDMHTPTGVKTFPDHFLQNAAFRPVRIKQFASTASVHVVRDADGATAASTPLLAVCDRGTIRFYSNDFQWTLVTAMTLPTDALGTTTTQLDVTFCSSQLMLVQVARDSYNLAVWIAQRRPHRPQTDGGSPDADGADAVTTTHGRVVHTLKLREDEWVRHTQIGRAMDAPTTADEPAPSSMAFYLHTDHQVYECRPKWTRALLFHALYARTIHVDDAVFIGYALGFDMPALCEDVADTICADHKSKKMSRNSCEWVMRLCAKSSHVMPAKTLDNMLHHGGLANAIEYAKEALASKAARSADRRFLAHTVIESALKLHHQTTPLRDDTKDWAWFVSFLTTNQDFDTSFAISRCVFFQCVDAALAIGHARRDIDAALRILQDVGASLTEAQVNTLLSRHHASNLTAPDVRILFRTLPLSVQIQVLLRHPSAIWMQRDWVLRILPDVTDDECAALATVLDPRSVVSTAVSSLPYYVHQSDVATSEAIPITMEEKVELFLTLLLRLNCTRCSSAKPHRPTTTADTVHTFTQDDLLSLIKAWSNQYRPPVLILRCVDYANWAAAAACYEAQGEWVDAIECKLHLHDLQQPKQGKDAPRHVITHEELVHLMDTLVFSNVMPTPMRVAVLARLFIHWHYMKYAIEALEVHVLEQRDLTPVATILFSKAASFDQRNRGWIEQCQTCLPFSGRFYFQVCQQHVRQQHERGSPESVDETARLPGGIAADTSVVDTVLDNIQRHHADLRHVVIQRQTPAALGKTDPIETHAKVFSCGHGFPKRVFYDDVVPLFEKKMAIEFPSVPRTTAILVAEYRKGPSTPIDAPCPVCAFSRIQRIFATQCANTRTREPPRPRIMTSDQWVWK</sequence>
<protein>
    <submittedName>
        <fullName evidence="2">Uncharacterized protein</fullName>
    </submittedName>
</protein>
<dbReference type="AlphaFoldDB" id="A0A024TIS0"/>
<dbReference type="VEuPathDB" id="FungiDB:H310_12097"/>
<evidence type="ECO:0000256" key="1">
    <source>
        <dbReference type="SAM" id="MobiDB-lite"/>
    </source>
</evidence>
<accession>A0A024TIS0</accession>
<reference evidence="2" key="1">
    <citation type="submission" date="2013-12" db="EMBL/GenBank/DDBJ databases">
        <title>The Genome Sequence of Aphanomyces invadans NJM9701.</title>
        <authorList>
            <consortium name="The Broad Institute Genomics Platform"/>
            <person name="Russ C."/>
            <person name="Tyler B."/>
            <person name="van West P."/>
            <person name="Dieguez-Uribeondo J."/>
            <person name="Young S.K."/>
            <person name="Zeng Q."/>
            <person name="Gargeya S."/>
            <person name="Fitzgerald M."/>
            <person name="Abouelleil A."/>
            <person name="Alvarado L."/>
            <person name="Chapman S.B."/>
            <person name="Gainer-Dewar J."/>
            <person name="Goldberg J."/>
            <person name="Griggs A."/>
            <person name="Gujja S."/>
            <person name="Hansen M."/>
            <person name="Howarth C."/>
            <person name="Imamovic A."/>
            <person name="Ireland A."/>
            <person name="Larimer J."/>
            <person name="McCowan C."/>
            <person name="Murphy C."/>
            <person name="Pearson M."/>
            <person name="Poon T.W."/>
            <person name="Priest M."/>
            <person name="Roberts A."/>
            <person name="Saif S."/>
            <person name="Shea T."/>
            <person name="Sykes S."/>
            <person name="Wortman J."/>
            <person name="Nusbaum C."/>
            <person name="Birren B."/>
        </authorList>
    </citation>
    <scope>NUCLEOTIDE SEQUENCE [LARGE SCALE GENOMIC DNA]</scope>
    <source>
        <strain evidence="2">NJM9701</strain>
    </source>
</reference>
<organism evidence="2">
    <name type="scientific">Aphanomyces invadans</name>
    <dbReference type="NCBI Taxonomy" id="157072"/>
    <lineage>
        <taxon>Eukaryota</taxon>
        <taxon>Sar</taxon>
        <taxon>Stramenopiles</taxon>
        <taxon>Oomycota</taxon>
        <taxon>Saprolegniomycetes</taxon>
        <taxon>Saprolegniales</taxon>
        <taxon>Verrucalvaceae</taxon>
        <taxon>Aphanomyces</taxon>
    </lineage>
</organism>
<dbReference type="EMBL" id="KI913987">
    <property type="protein sequence ID" value="ETV94065.1"/>
    <property type="molecule type" value="Genomic_DNA"/>
</dbReference>
<feature type="region of interest" description="Disordered" evidence="1">
    <location>
        <begin position="1128"/>
        <end position="1147"/>
    </location>
</feature>
<evidence type="ECO:0000313" key="2">
    <source>
        <dbReference type="EMBL" id="ETV94065.1"/>
    </source>
</evidence>
<proteinExistence type="predicted"/>
<name>A0A024TIS0_9STRA</name>
<dbReference type="OrthoDB" id="69403at2759"/>
<dbReference type="eggNOG" id="ENOG502QSZ0">
    <property type="taxonomic scope" value="Eukaryota"/>
</dbReference>
<gene>
    <name evidence="2" type="ORF">H310_12097</name>
</gene>